<dbReference type="GeneID" id="107065849"/>
<name>A0ABM1I598_POLDO</name>
<evidence type="ECO:0000256" key="1">
    <source>
        <dbReference type="ARBA" id="ARBA00005928"/>
    </source>
</evidence>
<dbReference type="InterPro" id="IPR026055">
    <property type="entry name" value="FAR"/>
</dbReference>
<dbReference type="PANTHER" id="PTHR11011:SF12">
    <property type="entry name" value="FATTY ACYL-COA REDUCTASE"/>
    <property type="match status" value="1"/>
</dbReference>
<dbReference type="Gene3D" id="3.40.50.720">
    <property type="entry name" value="NAD(P)-binding Rossmann-like Domain"/>
    <property type="match status" value="1"/>
</dbReference>
<protein>
    <recommendedName>
        <fullName evidence="4">Fatty acyl-CoA reductase</fullName>
        <ecNumber evidence="4">1.2.1.84</ecNumber>
    </recommendedName>
</protein>
<dbReference type="CDD" id="cd09071">
    <property type="entry name" value="FAR_C"/>
    <property type="match status" value="1"/>
</dbReference>
<keyword evidence="4" id="KW-0812">Transmembrane</keyword>
<feature type="transmembrane region" description="Helical" evidence="4">
    <location>
        <begin position="410"/>
        <end position="431"/>
    </location>
</feature>
<dbReference type="Pfam" id="PF07993">
    <property type="entry name" value="NAD_binding_4"/>
    <property type="match status" value="1"/>
</dbReference>
<dbReference type="Pfam" id="PF03015">
    <property type="entry name" value="Sterile"/>
    <property type="match status" value="1"/>
</dbReference>
<keyword evidence="7" id="KW-1185">Reference proteome</keyword>
<feature type="domain" description="Fatty acyl-CoA reductase C-terminal" evidence="5">
    <location>
        <begin position="416"/>
        <end position="507"/>
    </location>
</feature>
<evidence type="ECO:0000256" key="4">
    <source>
        <dbReference type="RuleBase" id="RU363097"/>
    </source>
</evidence>
<comment type="catalytic activity">
    <reaction evidence="4">
        <text>a long-chain fatty acyl-CoA + 2 NADPH + 2 H(+) = a long-chain primary fatty alcohol + 2 NADP(+) + CoA</text>
        <dbReference type="Rhea" id="RHEA:52716"/>
        <dbReference type="ChEBI" id="CHEBI:15378"/>
        <dbReference type="ChEBI" id="CHEBI:57287"/>
        <dbReference type="ChEBI" id="CHEBI:57783"/>
        <dbReference type="ChEBI" id="CHEBI:58349"/>
        <dbReference type="ChEBI" id="CHEBI:77396"/>
        <dbReference type="ChEBI" id="CHEBI:83139"/>
        <dbReference type="EC" id="1.2.1.84"/>
    </reaction>
</comment>
<evidence type="ECO:0000313" key="8">
    <source>
        <dbReference type="RefSeq" id="XP_015175385.1"/>
    </source>
</evidence>
<keyword evidence="3 4" id="KW-0443">Lipid metabolism</keyword>
<keyword evidence="4" id="KW-1133">Transmembrane helix</keyword>
<dbReference type="InterPro" id="IPR036291">
    <property type="entry name" value="NAD(P)-bd_dom_sf"/>
</dbReference>
<gene>
    <name evidence="8" type="primary">LOC107065849</name>
</gene>
<evidence type="ECO:0000259" key="5">
    <source>
        <dbReference type="Pfam" id="PF03015"/>
    </source>
</evidence>
<reference evidence="8" key="1">
    <citation type="submission" date="2025-08" db="UniProtKB">
        <authorList>
            <consortium name="RefSeq"/>
        </authorList>
    </citation>
    <scope>IDENTIFICATION</scope>
    <source>
        <tissue evidence="8">Whole body</tissue>
    </source>
</reference>
<comment type="similarity">
    <text evidence="1 4">Belongs to the fatty acyl-CoA reductase family.</text>
</comment>
<sequence length="574" mass="66460">MWWENGREEHISGFKDNPQYRRIHKLKERLYKTSLNLPSGTPLLGTHHILRNQIMEEKSEIQSYYTGKTIFITGGSGFMGKVLIEKLLYSCSDLDKIYMLIRSKRGMSPDIRIAQMFKLPMFARIRKDKPEVLKKLIPLSGDISLNNLGLNDEQRELLIKETQIVFHVAAMVKLDATLKQAVDFNLIGTKRMLDLCRDMKNLEIFLHLSTAFCHVDQVELGERVYDSPDDPQDVIRLVQWLNDETIDLITPKLIAPHPNTYTYTKRLTEKIVTDEYPNMPVVITRPSIVLPAVKEPLPGWVDNLNGPIGLTIASGKGVLRTMHCDPDYHAEVSPVDLSINALIAIAYKEASNRNKSKNIPVYNITQSSIEPMSWGSLVDQGKHIVYKYPFDGMVWYPDGNIRKSKLAHNIMHFFSHVLPAYFIDFLMLIFLQKRFMVRIQKKIANGLELLEYFTTREWKFHNTNLLILDGEMSPKDKEIFQIDGCKVDRIEFMKNCVLGARQYCMKEDLSSLPRARMQLKILYILHNITIFAFYFGIFYFFYTHLEFAQVSVNYVTDKIKMLPMMGNVIQKTPI</sequence>
<evidence type="ECO:0000256" key="3">
    <source>
        <dbReference type="ARBA" id="ARBA00023098"/>
    </source>
</evidence>
<keyword evidence="4" id="KW-0472">Membrane</keyword>
<comment type="function">
    <text evidence="4">Catalyzes the reduction of fatty acyl-CoA to fatty alcohols.</text>
</comment>
<dbReference type="PANTHER" id="PTHR11011">
    <property type="entry name" value="MALE STERILITY PROTEIN 2-RELATED"/>
    <property type="match status" value="1"/>
</dbReference>
<evidence type="ECO:0000256" key="2">
    <source>
        <dbReference type="ARBA" id="ARBA00022516"/>
    </source>
</evidence>
<dbReference type="CDD" id="cd05236">
    <property type="entry name" value="FAR-N_SDR_e"/>
    <property type="match status" value="1"/>
</dbReference>
<dbReference type="InterPro" id="IPR013120">
    <property type="entry name" value="FAR_NAD-bd"/>
</dbReference>
<organism evidence="7 8">
    <name type="scientific">Polistes dominula</name>
    <name type="common">European paper wasp</name>
    <name type="synonym">Vespa dominula</name>
    <dbReference type="NCBI Taxonomy" id="743375"/>
    <lineage>
        <taxon>Eukaryota</taxon>
        <taxon>Metazoa</taxon>
        <taxon>Ecdysozoa</taxon>
        <taxon>Arthropoda</taxon>
        <taxon>Hexapoda</taxon>
        <taxon>Insecta</taxon>
        <taxon>Pterygota</taxon>
        <taxon>Neoptera</taxon>
        <taxon>Endopterygota</taxon>
        <taxon>Hymenoptera</taxon>
        <taxon>Apocrita</taxon>
        <taxon>Aculeata</taxon>
        <taxon>Vespoidea</taxon>
        <taxon>Vespidae</taxon>
        <taxon>Polistinae</taxon>
        <taxon>Polistini</taxon>
        <taxon>Polistes</taxon>
    </lineage>
</organism>
<keyword evidence="2 4" id="KW-0444">Lipid biosynthesis</keyword>
<evidence type="ECO:0000313" key="7">
    <source>
        <dbReference type="Proteomes" id="UP000694924"/>
    </source>
</evidence>
<dbReference type="SUPFAM" id="SSF51735">
    <property type="entry name" value="NAD(P)-binding Rossmann-fold domains"/>
    <property type="match status" value="1"/>
</dbReference>
<feature type="domain" description="Thioester reductase (TE)" evidence="6">
    <location>
        <begin position="72"/>
        <end position="341"/>
    </location>
</feature>
<proteinExistence type="inferred from homology"/>
<keyword evidence="4" id="KW-0560">Oxidoreductase</keyword>
<keyword evidence="4" id="KW-0521">NADP</keyword>
<dbReference type="Proteomes" id="UP000694924">
    <property type="component" value="Unplaced"/>
</dbReference>
<feature type="transmembrane region" description="Helical" evidence="4">
    <location>
        <begin position="521"/>
        <end position="542"/>
    </location>
</feature>
<dbReference type="RefSeq" id="XP_015175385.1">
    <property type="nucleotide sequence ID" value="XM_015319899.1"/>
</dbReference>
<dbReference type="EC" id="1.2.1.84" evidence="4"/>
<accession>A0ABM1I598</accession>
<dbReference type="InterPro" id="IPR033640">
    <property type="entry name" value="FAR_C"/>
</dbReference>
<evidence type="ECO:0000259" key="6">
    <source>
        <dbReference type="Pfam" id="PF07993"/>
    </source>
</evidence>